<dbReference type="SUPFAM" id="SSF48452">
    <property type="entry name" value="TPR-like"/>
    <property type="match status" value="1"/>
</dbReference>
<sequence length="440" mass="50857">MKPSQALFWIVLALTLALGGCYAHNYSVSMRTVQQAVQSGDLEQAKQSIEKIPALKKTRNALLYDLELGVLDHLNGDYAESNQRLEQAVALMEAQDAVRLSGLAAEWIFSERFHPYWGEDYERVLAHYYMALNYLMMERLPEALVECRRCNTLLQRFNDRYEQKSVYKSDAFMLYLSGLIYDAMGELNDALIDYRHAFEIYSSDYAEYYATPLPLQLPEQLLRTSAGLGFAEEFQDYQQQFPEIRWNTQEEFRKSARLIVIWNKGFIPAKVQSVFRWRIGGDGLKQPGCVIRFAFPELRPRVERLAQAVVRVNGHNWNLELAEELADIARKNLEDRRLRSIMQASSRNIISCTAEQALEDVHWIWGWIFAGAAELSQGADLRHWSLLPAEIQITQLLLPPGKADLELCFKDHNGRLVQQARYHKLDLQAGKSRFLIHRTF</sequence>
<accession>A0A2G6EA21</accession>
<comment type="caution">
    <text evidence="1">The sequence shown here is derived from an EMBL/GenBank/DDBJ whole genome shotgun (WGS) entry which is preliminary data.</text>
</comment>
<evidence type="ECO:0008006" key="3">
    <source>
        <dbReference type="Google" id="ProtNLM"/>
    </source>
</evidence>
<proteinExistence type="predicted"/>
<evidence type="ECO:0000313" key="2">
    <source>
        <dbReference type="Proteomes" id="UP000229740"/>
    </source>
</evidence>
<dbReference type="SMART" id="SM00028">
    <property type="entry name" value="TPR"/>
    <property type="match status" value="2"/>
</dbReference>
<reference evidence="1 2" key="1">
    <citation type="submission" date="2017-10" db="EMBL/GenBank/DDBJ databases">
        <title>Novel microbial diversity and functional potential in the marine mammal oral microbiome.</title>
        <authorList>
            <person name="Dudek N.K."/>
            <person name="Sun C.L."/>
            <person name="Burstein D."/>
            <person name="Kantor R.S."/>
            <person name="Aliaga Goltsman D.S."/>
            <person name="Bik E.M."/>
            <person name="Thomas B.C."/>
            <person name="Banfield J.F."/>
            <person name="Relman D.A."/>
        </authorList>
    </citation>
    <scope>NUCLEOTIDE SEQUENCE [LARGE SCALE GENOMIC DNA]</scope>
    <source>
        <strain evidence="1">DOLZORAL124_49_17</strain>
    </source>
</reference>
<dbReference type="AlphaFoldDB" id="A0A2G6EA21"/>
<evidence type="ECO:0000313" key="1">
    <source>
        <dbReference type="EMBL" id="PID58618.1"/>
    </source>
</evidence>
<organism evidence="1 2">
    <name type="scientific">candidate division KSB3 bacterium</name>
    <dbReference type="NCBI Taxonomy" id="2044937"/>
    <lineage>
        <taxon>Bacteria</taxon>
        <taxon>candidate division KSB3</taxon>
    </lineage>
</organism>
<dbReference type="InterPro" id="IPR019734">
    <property type="entry name" value="TPR_rpt"/>
</dbReference>
<dbReference type="EMBL" id="PDPS01000022">
    <property type="protein sequence ID" value="PID58618.1"/>
    <property type="molecule type" value="Genomic_DNA"/>
</dbReference>
<dbReference type="Proteomes" id="UP000229740">
    <property type="component" value="Unassembled WGS sequence"/>
</dbReference>
<dbReference type="Gene3D" id="1.25.40.10">
    <property type="entry name" value="Tetratricopeptide repeat domain"/>
    <property type="match status" value="1"/>
</dbReference>
<protein>
    <recommendedName>
        <fullName evidence="3">Tetratricopeptide repeat protein</fullName>
    </recommendedName>
</protein>
<gene>
    <name evidence="1" type="ORF">CSB45_03480</name>
</gene>
<dbReference type="InterPro" id="IPR011990">
    <property type="entry name" value="TPR-like_helical_dom_sf"/>
</dbReference>
<name>A0A2G6EA21_9BACT</name>
<dbReference type="PROSITE" id="PS51257">
    <property type="entry name" value="PROKAR_LIPOPROTEIN"/>
    <property type="match status" value="1"/>
</dbReference>